<dbReference type="Pfam" id="PF07715">
    <property type="entry name" value="Plug"/>
    <property type="match status" value="1"/>
</dbReference>
<protein>
    <submittedName>
        <fullName evidence="15">Putative heme transporter, BhuA-like</fullName>
    </submittedName>
</protein>
<evidence type="ECO:0000256" key="2">
    <source>
        <dbReference type="ARBA" id="ARBA00009810"/>
    </source>
</evidence>
<feature type="domain" description="TonB-dependent receptor plug" evidence="14">
    <location>
        <begin position="44"/>
        <end position="140"/>
    </location>
</feature>
<dbReference type="PANTHER" id="PTHR30069">
    <property type="entry name" value="TONB-DEPENDENT OUTER MEMBRANE RECEPTOR"/>
    <property type="match status" value="1"/>
</dbReference>
<accession>A0A1D7TMX7</accession>
<dbReference type="PROSITE" id="PS01156">
    <property type="entry name" value="TONB_DEPENDENT_REC_2"/>
    <property type="match status" value="1"/>
</dbReference>
<evidence type="ECO:0000259" key="14">
    <source>
        <dbReference type="Pfam" id="PF07715"/>
    </source>
</evidence>
<reference evidence="16" key="1">
    <citation type="submission" date="2016-08" db="EMBL/GenBank/DDBJ databases">
        <title>Complete genome sequence of the organohalide-respiring Epsilonproteobacterium Sulfurospirillum halorespirans.</title>
        <authorList>
            <person name="Goris T."/>
            <person name="Zimmermann J."/>
            <person name="Schenz B."/>
            <person name="Lemos M."/>
            <person name="Hackermueller J."/>
            <person name="Diekert G."/>
        </authorList>
    </citation>
    <scope>NUCLEOTIDE SEQUENCE [LARGE SCALE GENOMIC DNA]</scope>
    <source>
        <strain>DSM 13726</strain>
        <strain evidence="16">PCE-M2</strain>
    </source>
</reference>
<evidence type="ECO:0000256" key="1">
    <source>
        <dbReference type="ARBA" id="ARBA00004571"/>
    </source>
</evidence>
<dbReference type="GO" id="GO:0009279">
    <property type="term" value="C:cell outer membrane"/>
    <property type="evidence" value="ECO:0007669"/>
    <property type="project" value="UniProtKB-SubCell"/>
</dbReference>
<dbReference type="InterPro" id="IPR036942">
    <property type="entry name" value="Beta-barrel_TonB_sf"/>
</dbReference>
<evidence type="ECO:0000256" key="5">
    <source>
        <dbReference type="ARBA" id="ARBA00022692"/>
    </source>
</evidence>
<keyword evidence="8 10" id="KW-0472">Membrane</keyword>
<keyword evidence="4 10" id="KW-1134">Transmembrane beta strand</keyword>
<dbReference type="EMBL" id="CP017111">
    <property type="protein sequence ID" value="AOO66274.1"/>
    <property type="molecule type" value="Genomic_DNA"/>
</dbReference>
<proteinExistence type="inferred from homology"/>
<evidence type="ECO:0000256" key="9">
    <source>
        <dbReference type="ARBA" id="ARBA00023237"/>
    </source>
</evidence>
<dbReference type="AlphaFoldDB" id="A0A1D7TMX7"/>
<evidence type="ECO:0000256" key="6">
    <source>
        <dbReference type="ARBA" id="ARBA00022729"/>
    </source>
</evidence>
<dbReference type="STRING" id="1193502.SHALO_2515"/>
<sequence length="671" mass="74100">MLNSLRIKQTLRLSLVTTTLLCSVAMAEEQQLESVEVWETQVSSSSLNLGSSSIETKQADHLSDLLRDLPGVDVGGTSSINNRIAIRGLEDENLDISIDGAKVSNVNMFHHIGNLLVNPDILKKADVQVGTNSVVNGGLGGAVAFETKDGKDLLQDGKEYGARIQGNYNSNDSLGGSVAAYGKVTDKVDLLLYHHYVDKNEWEDGRGEESFGTDGEVGNTLIKVGYDISDVQRITLSYDKLKDEGDYVPRPDFGKAYNQYATGNYLYPTEYTRETITLKHQIDLGDNLFLQTSIYSNENELQRYEKRDGTTQRVRAVPAGMNPYEGLLDGVVKNYGINTKAQSTIALGSFNNTFTYGGLYDTQSSEVEWSGEQYGENEKAKTGALYVEDAIAFSNGFILTPGIRYNNYQYDGVYGEISDSKFTYGLAAEYPLSDTFSLIASATTLYKGVEMVDVLASNRMYVNDNSGLKAETGINKEVGFKYQNKNTLGAKNLGFSFKVFDTRIDDYIITTWTTSTSAEMTNGGTLDIQGFEASFVYDIGALSSLITYAHSNSKFRNTGLSTQREPGDSLSVNLDYAFMKNLSLSWDSLFVMEEERQYIAAQQTKEAYDVHDIAVKWKPSSVKGLTLIAGVDNIFDESYVSHASENRLLSGVSLSDYEPGRNIKLSFSYEF</sequence>
<dbReference type="Pfam" id="PF00593">
    <property type="entry name" value="TonB_dep_Rec_b-barrel"/>
    <property type="match status" value="1"/>
</dbReference>
<dbReference type="PROSITE" id="PS52016">
    <property type="entry name" value="TONB_DEPENDENT_REC_3"/>
    <property type="match status" value="1"/>
</dbReference>
<evidence type="ECO:0000256" key="10">
    <source>
        <dbReference type="PROSITE-ProRule" id="PRU01360"/>
    </source>
</evidence>
<gene>
    <name evidence="15" type="ORF">SHALO_2515</name>
</gene>
<evidence type="ECO:0000256" key="12">
    <source>
        <dbReference type="SAM" id="SignalP"/>
    </source>
</evidence>
<comment type="similarity">
    <text evidence="2 10 11">Belongs to the TonB-dependent receptor family.</text>
</comment>
<evidence type="ECO:0000256" key="11">
    <source>
        <dbReference type="RuleBase" id="RU003357"/>
    </source>
</evidence>
<dbReference type="Gene3D" id="2.40.170.20">
    <property type="entry name" value="TonB-dependent receptor, beta-barrel domain"/>
    <property type="match status" value="1"/>
</dbReference>
<dbReference type="PATRIC" id="fig|1193502.14.peg.2547"/>
<keyword evidence="5 10" id="KW-0812">Transmembrane</keyword>
<evidence type="ECO:0000256" key="7">
    <source>
        <dbReference type="ARBA" id="ARBA00023077"/>
    </source>
</evidence>
<dbReference type="CDD" id="cd01347">
    <property type="entry name" value="ligand_gated_channel"/>
    <property type="match status" value="1"/>
</dbReference>
<dbReference type="InterPro" id="IPR037066">
    <property type="entry name" value="Plug_dom_sf"/>
</dbReference>
<dbReference type="Proteomes" id="UP000094609">
    <property type="component" value="Chromosome"/>
</dbReference>
<evidence type="ECO:0000256" key="3">
    <source>
        <dbReference type="ARBA" id="ARBA00022448"/>
    </source>
</evidence>
<keyword evidence="7 11" id="KW-0798">TonB box</keyword>
<keyword evidence="16" id="KW-1185">Reference proteome</keyword>
<dbReference type="Gene3D" id="2.170.130.10">
    <property type="entry name" value="TonB-dependent receptor, plug domain"/>
    <property type="match status" value="1"/>
</dbReference>
<dbReference type="InterPro" id="IPR010917">
    <property type="entry name" value="TonB_rcpt_CS"/>
</dbReference>
<dbReference type="RefSeq" id="WP_069478828.1">
    <property type="nucleotide sequence ID" value="NZ_CP017111.1"/>
</dbReference>
<keyword evidence="3 10" id="KW-0813">Transport</keyword>
<evidence type="ECO:0000256" key="4">
    <source>
        <dbReference type="ARBA" id="ARBA00022452"/>
    </source>
</evidence>
<dbReference type="SUPFAM" id="SSF56935">
    <property type="entry name" value="Porins"/>
    <property type="match status" value="1"/>
</dbReference>
<dbReference type="PANTHER" id="PTHR30069:SF41">
    <property type="entry name" value="HEME_HEMOPEXIN UTILIZATION PROTEIN C"/>
    <property type="match status" value="1"/>
</dbReference>
<organism evidence="15 16">
    <name type="scientific">Sulfurospirillum halorespirans DSM 13726</name>
    <dbReference type="NCBI Taxonomy" id="1193502"/>
    <lineage>
        <taxon>Bacteria</taxon>
        <taxon>Pseudomonadati</taxon>
        <taxon>Campylobacterota</taxon>
        <taxon>Epsilonproteobacteria</taxon>
        <taxon>Campylobacterales</taxon>
        <taxon>Sulfurospirillaceae</taxon>
        <taxon>Sulfurospirillum</taxon>
    </lineage>
</organism>
<dbReference type="InterPro" id="IPR000531">
    <property type="entry name" value="Beta-barrel_TonB"/>
</dbReference>
<evidence type="ECO:0000256" key="8">
    <source>
        <dbReference type="ARBA" id="ARBA00023136"/>
    </source>
</evidence>
<feature type="chain" id="PRO_5009099539" evidence="12">
    <location>
        <begin position="28"/>
        <end position="671"/>
    </location>
</feature>
<feature type="signal peptide" evidence="12">
    <location>
        <begin position="1"/>
        <end position="27"/>
    </location>
</feature>
<keyword evidence="9 10" id="KW-0998">Cell outer membrane</keyword>
<dbReference type="InterPro" id="IPR039426">
    <property type="entry name" value="TonB-dep_rcpt-like"/>
</dbReference>
<name>A0A1D7TMX7_9BACT</name>
<dbReference type="InterPro" id="IPR012910">
    <property type="entry name" value="Plug_dom"/>
</dbReference>
<comment type="subcellular location">
    <subcellularLocation>
        <location evidence="1 10">Cell outer membrane</location>
        <topology evidence="1 10">Multi-pass membrane protein</topology>
    </subcellularLocation>
</comment>
<dbReference type="GO" id="GO:0044718">
    <property type="term" value="P:siderophore transmembrane transport"/>
    <property type="evidence" value="ECO:0007669"/>
    <property type="project" value="TreeGrafter"/>
</dbReference>
<keyword evidence="6 12" id="KW-0732">Signal</keyword>
<dbReference type="KEGG" id="shal:SHALO_2515"/>
<dbReference type="GO" id="GO:0015344">
    <property type="term" value="F:siderophore uptake transmembrane transporter activity"/>
    <property type="evidence" value="ECO:0007669"/>
    <property type="project" value="TreeGrafter"/>
</dbReference>
<feature type="domain" description="TonB-dependent receptor-like beta-barrel" evidence="13">
    <location>
        <begin position="228"/>
        <end position="634"/>
    </location>
</feature>
<evidence type="ECO:0000313" key="15">
    <source>
        <dbReference type="EMBL" id="AOO66274.1"/>
    </source>
</evidence>
<evidence type="ECO:0000259" key="13">
    <source>
        <dbReference type="Pfam" id="PF00593"/>
    </source>
</evidence>
<evidence type="ECO:0000313" key="16">
    <source>
        <dbReference type="Proteomes" id="UP000094609"/>
    </source>
</evidence>